<keyword evidence="1" id="KW-1133">Transmembrane helix</keyword>
<dbReference type="Proteomes" id="UP001241472">
    <property type="component" value="Unassembled WGS sequence"/>
</dbReference>
<dbReference type="EMBL" id="JAUSRF010000011">
    <property type="protein sequence ID" value="MDP9838713.1"/>
    <property type="molecule type" value="Genomic_DNA"/>
</dbReference>
<dbReference type="Gene3D" id="3.50.50.60">
    <property type="entry name" value="FAD/NAD(P)-binding domain"/>
    <property type="match status" value="1"/>
</dbReference>
<dbReference type="PANTHER" id="PTHR46865">
    <property type="entry name" value="OXIDOREDUCTASE-RELATED"/>
    <property type="match status" value="1"/>
</dbReference>
<gene>
    <name evidence="3" type="ORF">J2T09_003485</name>
</gene>
<dbReference type="Gene3D" id="3.30.9.10">
    <property type="entry name" value="D-Amino Acid Oxidase, subunit A, domain 2"/>
    <property type="match status" value="1"/>
</dbReference>
<organism evidence="3 4">
    <name type="scientific">Neorhizobium huautlense</name>
    <dbReference type="NCBI Taxonomy" id="67774"/>
    <lineage>
        <taxon>Bacteria</taxon>
        <taxon>Pseudomonadati</taxon>
        <taxon>Pseudomonadota</taxon>
        <taxon>Alphaproteobacteria</taxon>
        <taxon>Hyphomicrobiales</taxon>
        <taxon>Rhizobiaceae</taxon>
        <taxon>Rhizobium/Agrobacterium group</taxon>
        <taxon>Neorhizobium</taxon>
    </lineage>
</organism>
<sequence length="402" mass="43569">MTDDALGEKKRILITGGSIAGCSLAWWLSRRDFDVTVLERHATLGDGGQNIDVRGAAREVVRKMGLEEGVSASGTGEAGIRFVDERNETLAEFGVEDTGSEGPTAELEILRGDLARLLFDACRERVKFRFGDKITSIDDGEGSAAVSFESGGTETFDLVIVAEGAGSSTRELVFPGENEPRTLDVTMGYFTIPKGPSDTDFYRIYTAGEGRSIWLRPDNKGTTRAILTAQKAPSGEDELSVGEQKNFLRERFAGAGWETPRVLAGFEQADDFYFDVLRQVKMPRWSKGTVVLAGDAAWCATPISGMGTTLAIVGAYVLAGELVNGGDVSEALDRYEEIMGPFVEKAQDVPKSAPKFLQPQSRFGVALQHIVLRVADLALVKKSLSKVMGSQADDFELPNYEL</sequence>
<feature type="domain" description="FAD-binding" evidence="2">
    <location>
        <begin position="12"/>
        <end position="346"/>
    </location>
</feature>
<keyword evidence="1" id="KW-0812">Transmembrane</keyword>
<comment type="caution">
    <text evidence="3">The sequence shown here is derived from an EMBL/GenBank/DDBJ whole genome shotgun (WGS) entry which is preliminary data.</text>
</comment>
<dbReference type="RefSeq" id="WP_306836858.1">
    <property type="nucleotide sequence ID" value="NZ_JAUSRF010000011.1"/>
</dbReference>
<dbReference type="InterPro" id="IPR051704">
    <property type="entry name" value="FAD_aromatic-hydroxylase"/>
</dbReference>
<dbReference type="InterPro" id="IPR002938">
    <property type="entry name" value="FAD-bd"/>
</dbReference>
<dbReference type="Pfam" id="PF01494">
    <property type="entry name" value="FAD_binding_3"/>
    <property type="match status" value="1"/>
</dbReference>
<dbReference type="PRINTS" id="PR00420">
    <property type="entry name" value="RNGMNOXGNASE"/>
</dbReference>
<evidence type="ECO:0000313" key="4">
    <source>
        <dbReference type="Proteomes" id="UP001241472"/>
    </source>
</evidence>
<feature type="transmembrane region" description="Helical" evidence="1">
    <location>
        <begin position="12"/>
        <end position="29"/>
    </location>
</feature>
<keyword evidence="4" id="KW-1185">Reference proteome</keyword>
<keyword evidence="1" id="KW-0472">Membrane</keyword>
<proteinExistence type="predicted"/>
<evidence type="ECO:0000313" key="3">
    <source>
        <dbReference type="EMBL" id="MDP9838713.1"/>
    </source>
</evidence>
<accession>A0ABT9PX71</accession>
<evidence type="ECO:0000256" key="1">
    <source>
        <dbReference type="SAM" id="Phobius"/>
    </source>
</evidence>
<protein>
    <submittedName>
        <fullName evidence="3">2-polyprenyl-6-methoxyphenol hydroxylase-like FAD-dependent oxidoreductase</fullName>
    </submittedName>
</protein>
<evidence type="ECO:0000259" key="2">
    <source>
        <dbReference type="Pfam" id="PF01494"/>
    </source>
</evidence>
<dbReference type="PANTHER" id="PTHR46865:SF2">
    <property type="entry name" value="MONOOXYGENASE"/>
    <property type="match status" value="1"/>
</dbReference>
<dbReference type="SUPFAM" id="SSF51905">
    <property type="entry name" value="FAD/NAD(P)-binding domain"/>
    <property type="match status" value="1"/>
</dbReference>
<name>A0ABT9PX71_9HYPH</name>
<dbReference type="InterPro" id="IPR036188">
    <property type="entry name" value="FAD/NAD-bd_sf"/>
</dbReference>
<reference evidence="3 4" key="1">
    <citation type="submission" date="2023-07" db="EMBL/GenBank/DDBJ databases">
        <title>Sorghum-associated microbial communities from plants grown in Nebraska, USA.</title>
        <authorList>
            <person name="Schachtman D."/>
        </authorList>
    </citation>
    <scope>NUCLEOTIDE SEQUENCE [LARGE SCALE GENOMIC DNA]</scope>
    <source>
        <strain evidence="3 4">DS1307</strain>
    </source>
</reference>